<reference evidence="2" key="1">
    <citation type="journal article" date="2024" name="Proc. Natl. Acad. Sci. U.S.A.">
        <title>Extraordinary preservation of gene collinearity over three hundred million years revealed in homosporous lycophytes.</title>
        <authorList>
            <person name="Li C."/>
            <person name="Wickell D."/>
            <person name="Kuo L.Y."/>
            <person name="Chen X."/>
            <person name="Nie B."/>
            <person name="Liao X."/>
            <person name="Peng D."/>
            <person name="Ji J."/>
            <person name="Jenkins J."/>
            <person name="Williams M."/>
            <person name="Shu S."/>
            <person name="Plott C."/>
            <person name="Barry K."/>
            <person name="Rajasekar S."/>
            <person name="Grimwood J."/>
            <person name="Han X."/>
            <person name="Sun S."/>
            <person name="Hou Z."/>
            <person name="He W."/>
            <person name="Dai G."/>
            <person name="Sun C."/>
            <person name="Schmutz J."/>
            <person name="Leebens-Mack J.H."/>
            <person name="Li F.W."/>
            <person name="Wang L."/>
        </authorList>
    </citation>
    <scope>NUCLEOTIDE SEQUENCE [LARGE SCALE GENOMIC DNA]</scope>
    <source>
        <strain evidence="2">cv. PW_Plant_1</strain>
    </source>
</reference>
<dbReference type="EMBL" id="CM055092">
    <property type="protein sequence ID" value="KAJ7569966.1"/>
    <property type="molecule type" value="Genomic_DNA"/>
</dbReference>
<proteinExistence type="predicted"/>
<evidence type="ECO:0000313" key="1">
    <source>
        <dbReference type="EMBL" id="KAJ7569966.1"/>
    </source>
</evidence>
<gene>
    <name evidence="1" type="ORF">O6H91_01G101700</name>
</gene>
<evidence type="ECO:0000313" key="2">
    <source>
        <dbReference type="Proteomes" id="UP001162992"/>
    </source>
</evidence>
<organism evidence="1 2">
    <name type="scientific">Diphasiastrum complanatum</name>
    <name type="common">Issler's clubmoss</name>
    <name type="synonym">Lycopodium complanatum</name>
    <dbReference type="NCBI Taxonomy" id="34168"/>
    <lineage>
        <taxon>Eukaryota</taxon>
        <taxon>Viridiplantae</taxon>
        <taxon>Streptophyta</taxon>
        <taxon>Embryophyta</taxon>
        <taxon>Tracheophyta</taxon>
        <taxon>Lycopodiopsida</taxon>
        <taxon>Lycopodiales</taxon>
        <taxon>Lycopodiaceae</taxon>
        <taxon>Lycopodioideae</taxon>
        <taxon>Diphasiastrum</taxon>
    </lineage>
</organism>
<accession>A0ACC2ETZ1</accession>
<keyword evidence="2" id="KW-1185">Reference proteome</keyword>
<sequence>MEVIPLMNLHALWKFQPLLSLSLLLLIGDGIFKTVSASGVNNTSLSSILTDTKALLDFKHSVQYDPQTFLNGWVADISKTSGGNDTAVCGWRGVRCTYSRVSALNLSGALLSGPLPEPALSKLDHLQALSLGGNRFHGSLLMGSGTQTPPGENFTDSKSQVRNNSFGQADCKMLTSLDLSWNNFSGEVPAVLGHCNSLKFINLSGNRFSGLIPESLGNLRSLRSLNFSHNNLSGVIPPELTMSCATLQEIDLSNNNLSGSIPMQFSACTSLEHFCLSHNNFSGRFPDILGQMHSLQILKIDDNYIEGPLPSHVDNCTDLEVLDLSSNFFSEGSPAQEFCGVNSALKILILANNRFTGPVSSSLTNCTHLQILDLSFNFFTGKFPPELCTSLDLEHLMIWYNRLEGMISPDIGSCKKLKTLVMNYNNLQGFIPPQLSNCSELRCLSLSNNQFSGPIPPELGLLQNLIILQLSNNSLTGDIPLELGNCSTLVWLDLNSNYLNGVIPPRIGRKVIAPLMHGAITNVLGFARNVDDKCKGVGGLLEIEGIRWQQLSQLPMLLSCKYRFYRGVNLSADTKVSSLVYLDLSYNDLSGTLPAEIGTMTDLVILDVSHNSLNGSIPPSIGRLNNLELLHLAWNQLQGEIPSSFSNLTFLVDFNLSHNNLSGQIPAGGQLTTFPASAYDVNDGLCGLPIGACSQPPPTHLPAPSRPTAYKKRALPRMARIILVLILILILASLIGIVLWWVWHQKKLKKECTPTADSIFAFDQNWKTAYKEPLSINVATFERPLRRITFTDLVEATKGFDVKNMVGSGGFGEVYKAHLMDGSIVAVKKLTRFNYQGERQFVSEMETLGKIKHPNLVPLLGYCKIGEERILVYEYMPGGNLEHLLYETHLGGARINILWELRKQIALDMARGLAFLHHQCIPHVIHRDMKSSNVLLDICYEARLSDFGMARLISASDTHNSVSSLAGTPGYVPPEYYQSCRCTKEGDVYSFGVVLLEILTRRKPTDKEEFGENNLVGWVKLHVNENRSIEVLDPDLIEQNQEQEEMLQYLSVACKCLEDQQSRRPSMLQVVAIFKELSLDSDTDCKKQVLL</sequence>
<name>A0ACC2ETZ1_DIPCM</name>
<dbReference type="Proteomes" id="UP001162992">
    <property type="component" value="Chromosome 1"/>
</dbReference>
<comment type="caution">
    <text evidence="1">The sequence shown here is derived from an EMBL/GenBank/DDBJ whole genome shotgun (WGS) entry which is preliminary data.</text>
</comment>
<protein>
    <submittedName>
        <fullName evidence="1">Uncharacterized protein</fullName>
    </submittedName>
</protein>